<proteinExistence type="predicted"/>
<accession>A0ABS1MDJ1</accession>
<keyword evidence="3" id="KW-1185">Reference proteome</keyword>
<keyword evidence="1" id="KW-0472">Membrane</keyword>
<protein>
    <submittedName>
        <fullName evidence="2">GAP family protein</fullName>
    </submittedName>
</protein>
<name>A0ABS1MDJ1_9NOCA</name>
<feature type="transmembrane region" description="Helical" evidence="1">
    <location>
        <begin position="6"/>
        <end position="27"/>
    </location>
</feature>
<reference evidence="2 3" key="1">
    <citation type="submission" date="2021-01" db="EMBL/GenBank/DDBJ databases">
        <title>WGS of actinomycetes isolated from Thailand.</title>
        <authorList>
            <person name="Thawai C."/>
        </authorList>
    </citation>
    <scope>NUCLEOTIDE SEQUENCE [LARGE SCALE GENOMIC DNA]</scope>
    <source>
        <strain evidence="2 3">LPG 2</strain>
    </source>
</reference>
<organism evidence="2 3">
    <name type="scientific">Nocardia acididurans</name>
    <dbReference type="NCBI Taxonomy" id="2802282"/>
    <lineage>
        <taxon>Bacteria</taxon>
        <taxon>Bacillati</taxon>
        <taxon>Actinomycetota</taxon>
        <taxon>Actinomycetes</taxon>
        <taxon>Mycobacteriales</taxon>
        <taxon>Nocardiaceae</taxon>
        <taxon>Nocardia</taxon>
    </lineage>
</organism>
<evidence type="ECO:0000313" key="3">
    <source>
        <dbReference type="Proteomes" id="UP000602198"/>
    </source>
</evidence>
<keyword evidence="1" id="KW-0812">Transmembrane</keyword>
<dbReference type="EMBL" id="JAERRJ010000012">
    <property type="protein sequence ID" value="MBL1078644.1"/>
    <property type="molecule type" value="Genomic_DNA"/>
</dbReference>
<dbReference type="Pfam" id="PF11139">
    <property type="entry name" value="SfLAP"/>
    <property type="match status" value="1"/>
</dbReference>
<evidence type="ECO:0000256" key="1">
    <source>
        <dbReference type="SAM" id="Phobius"/>
    </source>
</evidence>
<feature type="transmembrane region" description="Helical" evidence="1">
    <location>
        <begin position="34"/>
        <end position="55"/>
    </location>
</feature>
<evidence type="ECO:0000313" key="2">
    <source>
        <dbReference type="EMBL" id="MBL1078644.1"/>
    </source>
</evidence>
<gene>
    <name evidence="2" type="ORF">JK358_30000</name>
</gene>
<sequence>MGQILSHAVGVAISPVAVIAVVLILAAPRGRANALAFALGWILAVSGALALLVLLGDEAGAHRDGHTAGWVPWFRVVLGILLLLLAFRQLRLHNTLETGSYPLPERLRQLDEFTPGRCIALGVLLALSNPKNVTQLATGAINVAVDSPGATARVVTALVFIVIASLCVLVPLGVHVFGGKTANARLEHWREWTVRNHAAIMAVLFLLLGTKTLGDGISGLV</sequence>
<feature type="transmembrane region" description="Helical" evidence="1">
    <location>
        <begin position="67"/>
        <end position="87"/>
    </location>
</feature>
<comment type="caution">
    <text evidence="2">The sequence shown here is derived from an EMBL/GenBank/DDBJ whole genome shotgun (WGS) entry which is preliminary data.</text>
</comment>
<dbReference type="InterPro" id="IPR021315">
    <property type="entry name" value="Gap/Sap"/>
</dbReference>
<feature type="transmembrane region" description="Helical" evidence="1">
    <location>
        <begin position="197"/>
        <end position="214"/>
    </location>
</feature>
<keyword evidence="1" id="KW-1133">Transmembrane helix</keyword>
<dbReference type="Proteomes" id="UP000602198">
    <property type="component" value="Unassembled WGS sequence"/>
</dbReference>
<feature type="transmembrane region" description="Helical" evidence="1">
    <location>
        <begin position="154"/>
        <end position="177"/>
    </location>
</feature>